<feature type="transmembrane region" description="Helical" evidence="1">
    <location>
        <begin position="79"/>
        <end position="96"/>
    </location>
</feature>
<evidence type="ECO:0000313" key="2">
    <source>
        <dbReference type="EMBL" id="ENU27999.1"/>
    </source>
</evidence>
<evidence type="ECO:0008006" key="4">
    <source>
        <dbReference type="Google" id="ProtNLM"/>
    </source>
</evidence>
<keyword evidence="3" id="KW-1185">Reference proteome</keyword>
<dbReference type="Proteomes" id="UP000013190">
    <property type="component" value="Unassembled WGS sequence"/>
</dbReference>
<keyword evidence="1" id="KW-0812">Transmembrane</keyword>
<name>A0ABN0JRU4_9GAMM</name>
<accession>A0ABN0JRU4</accession>
<reference evidence="3" key="1">
    <citation type="submission" date="2013-02" db="EMBL/GenBank/DDBJ databases">
        <title>The Genome Sequence of Acinetobacter sp. NIPH 236.</title>
        <authorList>
            <consortium name="The Broad Institute Genome Sequencing Platform"/>
            <consortium name="The Broad Institute Genome Sequencing Center for Infectious Disease"/>
            <person name="Cerqueira G."/>
            <person name="Feldgarden M."/>
            <person name="Courvalin P."/>
            <person name="Perichon B."/>
            <person name="Grillot-Courvalin C."/>
            <person name="Clermont D."/>
            <person name="Rocha E."/>
            <person name="Yoon E.-J."/>
            <person name="Nemec A."/>
            <person name="Walker B."/>
            <person name="Young S.K."/>
            <person name="Zeng Q."/>
            <person name="Gargeya S."/>
            <person name="Fitzgerald M."/>
            <person name="Haas B."/>
            <person name="Abouelleil A."/>
            <person name="Alvarado L."/>
            <person name="Arachchi H.M."/>
            <person name="Berlin A.M."/>
            <person name="Chapman S.B."/>
            <person name="Dewar J."/>
            <person name="Goldberg J."/>
            <person name="Griggs A."/>
            <person name="Gujja S."/>
            <person name="Hansen M."/>
            <person name="Howarth C."/>
            <person name="Imamovic A."/>
            <person name="Larimer J."/>
            <person name="McCowan C."/>
            <person name="Murphy C."/>
            <person name="Neiman D."/>
            <person name="Pearson M."/>
            <person name="Priest M."/>
            <person name="Roberts A."/>
            <person name="Saif S."/>
            <person name="Shea T."/>
            <person name="Sisk P."/>
            <person name="Sykes S."/>
            <person name="Wortman J."/>
            <person name="Nusbaum C."/>
            <person name="Birren B."/>
        </authorList>
    </citation>
    <scope>NUCLEOTIDE SEQUENCE [LARGE SCALE GENOMIC DNA]</scope>
    <source>
        <strain evidence="3">NIPH 236</strain>
    </source>
</reference>
<evidence type="ECO:0000313" key="3">
    <source>
        <dbReference type="Proteomes" id="UP000013190"/>
    </source>
</evidence>
<dbReference type="EMBL" id="APOJ01000016">
    <property type="protein sequence ID" value="ENU27999.1"/>
    <property type="molecule type" value="Genomic_DNA"/>
</dbReference>
<feature type="transmembrane region" description="Helical" evidence="1">
    <location>
        <begin position="50"/>
        <end position="67"/>
    </location>
</feature>
<protein>
    <recommendedName>
        <fullName evidence="4">DUF805 domain-containing protein</fullName>
    </recommendedName>
</protein>
<organism evidence="2 3">
    <name type="scientific">Acinetobacter modestus</name>
    <dbReference type="NCBI Taxonomy" id="1776740"/>
    <lineage>
        <taxon>Bacteria</taxon>
        <taxon>Pseudomonadati</taxon>
        <taxon>Pseudomonadota</taxon>
        <taxon>Gammaproteobacteria</taxon>
        <taxon>Moraxellales</taxon>
        <taxon>Moraxellaceae</taxon>
        <taxon>Acinetobacter</taxon>
    </lineage>
</organism>
<evidence type="ECO:0000256" key="1">
    <source>
        <dbReference type="SAM" id="Phobius"/>
    </source>
</evidence>
<sequence length="103" mass="12422">MFYVWMAFFLNDKMLSMVNIWGVINWLIFWIIPVVNHIYLVGKNKPAIKIVNWFFSIFYMMYLYPIFNGFVGQKLVVQPAYIISMYCFIIAMKDTFMDPIHKK</sequence>
<proteinExistence type="predicted"/>
<keyword evidence="1" id="KW-0472">Membrane</keyword>
<reference evidence="2 3" key="2">
    <citation type="journal article" date="2016" name="Int. J. Syst. Evol. Microbiol.">
        <title>Taxonomy of haemolytic and/or proteolytic strains of the genus Acinetobacter with the proposal of Acinetobacter courvalinii sp. nov. (genomic species 14 sensu Bouvet &amp; Jeanjean), Acinetobacter dispersus sp. nov. (genomic species 17), Acinetobacter modestus sp. nov., Acinetobacter proteolyticus sp. nov. and Acinetobacter vivianii sp. nov.</title>
        <authorList>
            <person name="Nemec A."/>
            <person name="Radolfova-Krizova L."/>
            <person name="Maixnerova M."/>
            <person name="Vrestiakova E."/>
            <person name="Jezek P."/>
            <person name="Sedo O."/>
        </authorList>
    </citation>
    <scope>NUCLEOTIDE SEQUENCE [LARGE SCALE GENOMIC DNA]</scope>
    <source>
        <strain evidence="2 3">NIPH 236</strain>
    </source>
</reference>
<feature type="transmembrane region" description="Helical" evidence="1">
    <location>
        <begin position="20"/>
        <end position="41"/>
    </location>
</feature>
<comment type="caution">
    <text evidence="2">The sequence shown here is derived from an EMBL/GenBank/DDBJ whole genome shotgun (WGS) entry which is preliminary data.</text>
</comment>
<gene>
    <name evidence="2" type="ORF">F992_00831</name>
</gene>
<keyword evidence="1" id="KW-1133">Transmembrane helix</keyword>